<dbReference type="PANTHER" id="PTHR23501">
    <property type="entry name" value="MAJOR FACILITATOR SUPERFAMILY"/>
    <property type="match status" value="1"/>
</dbReference>
<sequence length="542" mass="58221">MIMVGLSFAMLVACFDGTIVGTCGPVIAEDLNGTSLYSWMVTAYMLCETIMIPISGKLSDLYGRKPLFLIGLTLFVVGSIFAGMSTSMEMLIACRAIQGLGGGILIPVATAAVADLYSPKDRARMQGILGAVFGIGSGIGPLIGGYITEYISWHWIFYINIPMALVAYTLTIKKFPTPVYDEKPIIDVKGIAFLSIMLLDILLFFEWAGSKFDWVSAESFVMIAIALAMIVLFVTVERKAAEPILAPHLVHNKTVILACIFMFVFGLAMMGAMMYSSMFAISILGLNTLEAGEYSLALVAGMMITSMLSGNLVNKTGYKFWLIIGPIITALGLYMFSGMTVGTELSYYAICLFVFGIGLGCMMSVIMVAVQNSSEPSEMGMTTSAVNVIRSIGTTVGTAVFATLIGNRLGVELMNHVSEFTYEHIQHGTGVLDDLANAVQNVINGSLDPIDLSIFADMNNILLSFANSIDFAFLCGAVMMACLIIIGIFFKAQRAPEMPREIHFDDEPVSAATTAVSSSAQEQSVASLGSDGTSPEEERKSD</sequence>
<dbReference type="PRINTS" id="PR01036">
    <property type="entry name" value="TCRTETB"/>
</dbReference>
<evidence type="ECO:0000256" key="3">
    <source>
        <dbReference type="ARBA" id="ARBA00022475"/>
    </source>
</evidence>
<dbReference type="Gene3D" id="1.20.1720.10">
    <property type="entry name" value="Multidrug resistance protein D"/>
    <property type="match status" value="1"/>
</dbReference>
<feature type="transmembrane region" description="Helical" evidence="8">
    <location>
        <begin position="255"/>
        <end position="274"/>
    </location>
</feature>
<dbReference type="Proteomes" id="UP000273278">
    <property type="component" value="Chromosome"/>
</dbReference>
<dbReference type="InterPro" id="IPR011701">
    <property type="entry name" value="MFS"/>
</dbReference>
<dbReference type="PANTHER" id="PTHR23501:SF197">
    <property type="entry name" value="COMD"/>
    <property type="match status" value="1"/>
</dbReference>
<feature type="transmembrane region" description="Helical" evidence="8">
    <location>
        <begin position="471"/>
        <end position="490"/>
    </location>
</feature>
<keyword evidence="5 8" id="KW-1133">Transmembrane helix</keyword>
<feature type="transmembrane region" description="Helical" evidence="8">
    <location>
        <begin position="37"/>
        <end position="55"/>
    </location>
</feature>
<dbReference type="GO" id="GO:0005886">
    <property type="term" value="C:plasma membrane"/>
    <property type="evidence" value="ECO:0007669"/>
    <property type="project" value="UniProtKB-SubCell"/>
</dbReference>
<dbReference type="InterPro" id="IPR020846">
    <property type="entry name" value="MFS_dom"/>
</dbReference>
<organism evidence="10 11">
    <name type="scientific">Methanomethylophilus alvi</name>
    <dbReference type="NCBI Taxonomy" id="1291540"/>
    <lineage>
        <taxon>Archaea</taxon>
        <taxon>Methanobacteriati</taxon>
        <taxon>Thermoplasmatota</taxon>
        <taxon>Thermoplasmata</taxon>
        <taxon>Methanomassiliicoccales</taxon>
        <taxon>Methanomethylophilaceae</taxon>
        <taxon>Methanomethylophilus</taxon>
    </lineage>
</organism>
<feature type="transmembrane region" description="Helical" evidence="8">
    <location>
        <begin position="67"/>
        <end position="84"/>
    </location>
</feature>
<accession>A0A3G3IIN4</accession>
<keyword evidence="2" id="KW-0813">Transport</keyword>
<evidence type="ECO:0000313" key="10">
    <source>
        <dbReference type="EMBL" id="AYQ55568.1"/>
    </source>
</evidence>
<gene>
    <name evidence="10" type="ORF">BKD89_07155</name>
</gene>
<dbReference type="Pfam" id="PF07690">
    <property type="entry name" value="MFS_1"/>
    <property type="match status" value="1"/>
</dbReference>
<name>A0A3G3IIN4_9ARCH</name>
<feature type="transmembrane region" description="Helical" evidence="8">
    <location>
        <begin position="382"/>
        <end position="405"/>
    </location>
</feature>
<evidence type="ECO:0000313" key="11">
    <source>
        <dbReference type="Proteomes" id="UP000273278"/>
    </source>
</evidence>
<evidence type="ECO:0000256" key="7">
    <source>
        <dbReference type="SAM" id="MobiDB-lite"/>
    </source>
</evidence>
<feature type="transmembrane region" description="Helical" evidence="8">
    <location>
        <begin position="214"/>
        <end position="234"/>
    </location>
</feature>
<feature type="domain" description="Major facilitator superfamily (MFS) profile" evidence="9">
    <location>
        <begin position="2"/>
        <end position="495"/>
    </location>
</feature>
<dbReference type="OMA" id="HLTWRWA"/>
<dbReference type="GO" id="GO:0022857">
    <property type="term" value="F:transmembrane transporter activity"/>
    <property type="evidence" value="ECO:0007669"/>
    <property type="project" value="InterPro"/>
</dbReference>
<evidence type="ECO:0000259" key="9">
    <source>
        <dbReference type="PROSITE" id="PS50850"/>
    </source>
</evidence>
<feature type="transmembrane region" description="Helical" evidence="8">
    <location>
        <begin position="347"/>
        <end position="370"/>
    </location>
</feature>
<dbReference type="AlphaFoldDB" id="A0A3G3IIN4"/>
<reference evidence="10 11" key="1">
    <citation type="submission" date="2016-10" db="EMBL/GenBank/DDBJ databases">
        <title>Complete genome of the TMA-utilizing, human hosted archaeon Methanomethylophilus alvus Gen. nov, sp. nov., strain Mx-05, derived from a pure culture.</title>
        <authorList>
            <person name="Brugere J.-F."/>
            <person name="Ben Hania W."/>
            <person name="Chaudhary P.P."/>
            <person name="Gaci N."/>
            <person name="Borrel G."/>
            <person name="Cao Van Tuat L."/>
            <person name="Fardeau M.-L."/>
            <person name="Harris H.M.B."/>
            <person name="O'Toole P.W."/>
            <person name="Ollivier B."/>
        </authorList>
    </citation>
    <scope>NUCLEOTIDE SEQUENCE [LARGE SCALE GENOMIC DNA]</scope>
    <source>
        <strain evidence="10 11">Mx-05</strain>
    </source>
</reference>
<feature type="transmembrane region" description="Helical" evidence="8">
    <location>
        <begin position="96"/>
        <end position="116"/>
    </location>
</feature>
<keyword evidence="6 8" id="KW-0472">Membrane</keyword>
<dbReference type="PROSITE" id="PS00216">
    <property type="entry name" value="SUGAR_TRANSPORT_1"/>
    <property type="match status" value="1"/>
</dbReference>
<dbReference type="PROSITE" id="PS50850">
    <property type="entry name" value="MFS"/>
    <property type="match status" value="1"/>
</dbReference>
<keyword evidence="3" id="KW-1003">Cell membrane</keyword>
<dbReference type="SUPFAM" id="SSF103473">
    <property type="entry name" value="MFS general substrate transporter"/>
    <property type="match status" value="1"/>
</dbReference>
<feature type="transmembrane region" description="Helical" evidence="8">
    <location>
        <begin position="128"/>
        <end position="147"/>
    </location>
</feature>
<comment type="subcellular location">
    <subcellularLocation>
        <location evidence="1">Cell membrane</location>
        <topology evidence="1">Multi-pass membrane protein</topology>
    </subcellularLocation>
</comment>
<feature type="transmembrane region" description="Helical" evidence="8">
    <location>
        <begin position="294"/>
        <end position="313"/>
    </location>
</feature>
<dbReference type="CDD" id="cd17502">
    <property type="entry name" value="MFS_Azr1_MDR_like"/>
    <property type="match status" value="1"/>
</dbReference>
<dbReference type="InterPro" id="IPR005829">
    <property type="entry name" value="Sugar_transporter_CS"/>
</dbReference>
<feature type="compositionally biased region" description="Low complexity" evidence="7">
    <location>
        <begin position="513"/>
        <end position="527"/>
    </location>
</feature>
<dbReference type="FunFam" id="1.20.1720.10:FF:000004">
    <property type="entry name" value="EmrB/QacA family drug resistance transporter"/>
    <property type="match status" value="1"/>
</dbReference>
<dbReference type="Gene3D" id="1.20.1250.20">
    <property type="entry name" value="MFS general substrate transporter like domains"/>
    <property type="match status" value="1"/>
</dbReference>
<dbReference type="EMBL" id="CP017686">
    <property type="protein sequence ID" value="AYQ55568.1"/>
    <property type="molecule type" value="Genomic_DNA"/>
</dbReference>
<feature type="transmembrane region" description="Helical" evidence="8">
    <location>
        <begin position="320"/>
        <end position="341"/>
    </location>
</feature>
<evidence type="ECO:0000256" key="6">
    <source>
        <dbReference type="ARBA" id="ARBA00023136"/>
    </source>
</evidence>
<dbReference type="InterPro" id="IPR004638">
    <property type="entry name" value="EmrB-like"/>
</dbReference>
<evidence type="ECO:0000256" key="8">
    <source>
        <dbReference type="SAM" id="Phobius"/>
    </source>
</evidence>
<evidence type="ECO:0000256" key="2">
    <source>
        <dbReference type="ARBA" id="ARBA00022448"/>
    </source>
</evidence>
<keyword evidence="4 8" id="KW-0812">Transmembrane</keyword>
<proteinExistence type="predicted"/>
<dbReference type="NCBIfam" id="TIGR00711">
    <property type="entry name" value="efflux_EmrB"/>
    <property type="match status" value="1"/>
</dbReference>
<evidence type="ECO:0000256" key="1">
    <source>
        <dbReference type="ARBA" id="ARBA00004651"/>
    </source>
</evidence>
<feature type="transmembrane region" description="Helical" evidence="8">
    <location>
        <begin position="153"/>
        <end position="170"/>
    </location>
</feature>
<dbReference type="InterPro" id="IPR036259">
    <property type="entry name" value="MFS_trans_sf"/>
</dbReference>
<evidence type="ECO:0000256" key="4">
    <source>
        <dbReference type="ARBA" id="ARBA00022692"/>
    </source>
</evidence>
<protein>
    <submittedName>
        <fullName evidence="10">MFS transporter</fullName>
    </submittedName>
</protein>
<feature type="region of interest" description="Disordered" evidence="7">
    <location>
        <begin position="513"/>
        <end position="542"/>
    </location>
</feature>
<feature type="transmembrane region" description="Helical" evidence="8">
    <location>
        <begin position="191"/>
        <end position="208"/>
    </location>
</feature>
<evidence type="ECO:0000256" key="5">
    <source>
        <dbReference type="ARBA" id="ARBA00022989"/>
    </source>
</evidence>